<accession>A0ABP8UA76</accession>
<dbReference type="PRINTS" id="PR00368">
    <property type="entry name" value="FADPNR"/>
</dbReference>
<dbReference type="Proteomes" id="UP001501442">
    <property type="component" value="Unassembled WGS sequence"/>
</dbReference>
<dbReference type="PANTHER" id="PTHR42913">
    <property type="entry name" value="APOPTOSIS-INDUCING FACTOR 1"/>
    <property type="match status" value="1"/>
</dbReference>
<name>A0ABP8UA76_9ACTN</name>
<dbReference type="Gene3D" id="3.50.50.100">
    <property type="match status" value="1"/>
</dbReference>
<comment type="caution">
    <text evidence="7">The sequence shown here is derived from an EMBL/GenBank/DDBJ whole genome shotgun (WGS) entry which is preliminary data.</text>
</comment>
<dbReference type="RefSeq" id="WP_345432412.1">
    <property type="nucleotide sequence ID" value="NZ_BAABHK010000005.1"/>
</dbReference>
<dbReference type="InterPro" id="IPR051169">
    <property type="entry name" value="NADH-Q_oxidoreductase"/>
</dbReference>
<comment type="cofactor">
    <cofactor evidence="1">
        <name>FAD</name>
        <dbReference type="ChEBI" id="CHEBI:57692"/>
    </cofactor>
</comment>
<evidence type="ECO:0000256" key="3">
    <source>
        <dbReference type="ARBA" id="ARBA00022630"/>
    </source>
</evidence>
<reference evidence="8" key="1">
    <citation type="journal article" date="2019" name="Int. J. Syst. Evol. Microbiol.">
        <title>The Global Catalogue of Microorganisms (GCM) 10K type strain sequencing project: providing services to taxonomists for standard genome sequencing and annotation.</title>
        <authorList>
            <consortium name="The Broad Institute Genomics Platform"/>
            <consortium name="The Broad Institute Genome Sequencing Center for Infectious Disease"/>
            <person name="Wu L."/>
            <person name="Ma J."/>
        </authorList>
    </citation>
    <scope>NUCLEOTIDE SEQUENCE [LARGE SCALE GENOMIC DNA]</scope>
    <source>
        <strain evidence="8">JCM 17939</strain>
    </source>
</reference>
<dbReference type="Pfam" id="PF07992">
    <property type="entry name" value="Pyr_redox_2"/>
    <property type="match status" value="1"/>
</dbReference>
<organism evidence="7 8">
    <name type="scientific">Actinoallomurus vinaceus</name>
    <dbReference type="NCBI Taxonomy" id="1080074"/>
    <lineage>
        <taxon>Bacteria</taxon>
        <taxon>Bacillati</taxon>
        <taxon>Actinomycetota</taxon>
        <taxon>Actinomycetes</taxon>
        <taxon>Streptosporangiales</taxon>
        <taxon>Thermomonosporaceae</taxon>
        <taxon>Actinoallomurus</taxon>
    </lineage>
</organism>
<evidence type="ECO:0000256" key="4">
    <source>
        <dbReference type="ARBA" id="ARBA00022827"/>
    </source>
</evidence>
<dbReference type="PRINTS" id="PR00411">
    <property type="entry name" value="PNDRDTASEI"/>
</dbReference>
<protein>
    <submittedName>
        <fullName evidence="7">FAD-dependent oxidoreductase</fullName>
    </submittedName>
</protein>
<evidence type="ECO:0000256" key="1">
    <source>
        <dbReference type="ARBA" id="ARBA00001974"/>
    </source>
</evidence>
<dbReference type="InterPro" id="IPR036188">
    <property type="entry name" value="FAD/NAD-bd_sf"/>
</dbReference>
<evidence type="ECO:0000313" key="7">
    <source>
        <dbReference type="EMBL" id="GAA4627506.1"/>
    </source>
</evidence>
<dbReference type="SUPFAM" id="SSF51905">
    <property type="entry name" value="FAD/NAD(P)-binding domain"/>
    <property type="match status" value="1"/>
</dbReference>
<evidence type="ECO:0000256" key="2">
    <source>
        <dbReference type="ARBA" id="ARBA00005272"/>
    </source>
</evidence>
<keyword evidence="3" id="KW-0285">Flavoprotein</keyword>
<sequence>MTTRIVVLGAGYAGLPAARRLINRLGDAADVTVVSASPSFVERPRLHQTATGQRLRELPLAGLVGGPRGGSLIVGRIGDIDLAGRRVRVQARDGERTLGYDVLVYALGSTVDVRAVPGVAAHAHTLSGAGSAERLSGALATASPGSTVAVCGGGLCGIEMAAELAESRPDLRVLLASRTEPGAWQAPRARRYLRRAFDRLGVEVLAGAEVREVAEDALVLAGDRRVPYDLCVWAGGFTVPSLARDAGLAVDDQGRIVVDETLRSVSHPEVYAIGDAAAVPGPWGAALAYGCRTGSFTAPCAADAIADRLAGRTPRSFRFRYFHECVSLGRRDAFIQFLHADQTPSRWVLTGRLAVWYKNIVLDSAKVVFRHPGPYTPRRRPAARPAEPAPLAS</sequence>
<feature type="domain" description="FAD/NAD(P)-binding" evidence="6">
    <location>
        <begin position="4"/>
        <end position="288"/>
    </location>
</feature>
<keyword evidence="5" id="KW-0560">Oxidoreductase</keyword>
<evidence type="ECO:0000256" key="5">
    <source>
        <dbReference type="ARBA" id="ARBA00023002"/>
    </source>
</evidence>
<proteinExistence type="inferred from homology"/>
<comment type="similarity">
    <text evidence="2">Belongs to the NADH dehydrogenase family.</text>
</comment>
<evidence type="ECO:0000259" key="6">
    <source>
        <dbReference type="Pfam" id="PF07992"/>
    </source>
</evidence>
<evidence type="ECO:0000313" key="8">
    <source>
        <dbReference type="Proteomes" id="UP001501442"/>
    </source>
</evidence>
<keyword evidence="4" id="KW-0274">FAD</keyword>
<gene>
    <name evidence="7" type="ORF">GCM10023196_039980</name>
</gene>
<dbReference type="InterPro" id="IPR023753">
    <property type="entry name" value="FAD/NAD-binding_dom"/>
</dbReference>
<dbReference type="PANTHER" id="PTHR42913:SF3">
    <property type="entry name" value="64 KDA MITOCHONDRIAL NADH DEHYDROGENASE (EUROFUNG)"/>
    <property type="match status" value="1"/>
</dbReference>
<keyword evidence="8" id="KW-1185">Reference proteome</keyword>
<dbReference type="EMBL" id="BAABHK010000005">
    <property type="protein sequence ID" value="GAA4627506.1"/>
    <property type="molecule type" value="Genomic_DNA"/>
</dbReference>